<dbReference type="Pfam" id="PF00994">
    <property type="entry name" value="MoCF_biosynth"/>
    <property type="match status" value="1"/>
</dbReference>
<reference evidence="3 4" key="1">
    <citation type="journal article" date="2019" name="Int. J. Syst. Evol. Microbiol.">
        <title>The Global Catalogue of Microorganisms (GCM) 10K type strain sequencing project: providing services to taxonomists for standard genome sequencing and annotation.</title>
        <authorList>
            <consortium name="The Broad Institute Genomics Platform"/>
            <consortium name="The Broad Institute Genome Sequencing Center for Infectious Disease"/>
            <person name="Wu L."/>
            <person name="Ma J."/>
        </authorList>
    </citation>
    <scope>NUCLEOTIDE SEQUENCE [LARGE SCALE GENOMIC DNA]</scope>
    <source>
        <strain evidence="3 4">CGMCC 1.3239</strain>
    </source>
</reference>
<dbReference type="AlphaFoldDB" id="A0ABD5SDV5"/>
<dbReference type="EMBL" id="JBHSWW010000065">
    <property type="protein sequence ID" value="MFC6753122.1"/>
    <property type="molecule type" value="Genomic_DNA"/>
</dbReference>
<evidence type="ECO:0000313" key="4">
    <source>
        <dbReference type="Proteomes" id="UP001596442"/>
    </source>
</evidence>
<dbReference type="NCBIfam" id="TIGR00177">
    <property type="entry name" value="molyb_syn"/>
    <property type="match status" value="1"/>
</dbReference>
<dbReference type="Gene3D" id="3.40.980.10">
    <property type="entry name" value="MoaB/Mog-like domain"/>
    <property type="match status" value="1"/>
</dbReference>
<dbReference type="Proteomes" id="UP001596442">
    <property type="component" value="Unassembled WGS sequence"/>
</dbReference>
<dbReference type="InterPro" id="IPR056596">
    <property type="entry name" value="FLAD1_M"/>
</dbReference>
<comment type="caution">
    <text evidence="3">The sequence shown here is derived from an EMBL/GenBank/DDBJ whole genome shotgun (WGS) entry which is preliminary data.</text>
</comment>
<dbReference type="InterPro" id="IPR050101">
    <property type="entry name" value="CinA"/>
</dbReference>
<dbReference type="SUPFAM" id="SSF53218">
    <property type="entry name" value="Molybdenum cofactor biosynthesis proteins"/>
    <property type="match status" value="1"/>
</dbReference>
<dbReference type="InterPro" id="IPR001453">
    <property type="entry name" value="MoaB/Mog_dom"/>
</dbReference>
<organism evidence="3 4">
    <name type="scientific">Halorubrum tibetense</name>
    <dbReference type="NCBI Taxonomy" id="175631"/>
    <lineage>
        <taxon>Archaea</taxon>
        <taxon>Methanobacteriati</taxon>
        <taxon>Methanobacteriota</taxon>
        <taxon>Stenosarchaea group</taxon>
        <taxon>Halobacteria</taxon>
        <taxon>Halobacteriales</taxon>
        <taxon>Haloferacaceae</taxon>
        <taxon>Halorubrum</taxon>
    </lineage>
</organism>
<protein>
    <submittedName>
        <fullName evidence="3">Competence/damage-inducible protein A</fullName>
    </submittedName>
</protein>
<evidence type="ECO:0000259" key="2">
    <source>
        <dbReference type="SMART" id="SM00852"/>
    </source>
</evidence>
<feature type="region of interest" description="Disordered" evidence="1">
    <location>
        <begin position="209"/>
        <end position="257"/>
    </location>
</feature>
<accession>A0ABD5SDV5</accession>
<feature type="domain" description="MoaB/Mog" evidence="2">
    <location>
        <begin position="4"/>
        <end position="162"/>
    </location>
</feature>
<sequence>MNAAVVTVGDELLVGDTENTNATWLCGRLADRGVPVRRVTVVPDEVAEIARVVNEYHAEYDAVVVTGGLGPTHDDVTMEAVAAAFGREVVANDEAAAWLADQGYSADELVTGTTHVPAGSRPLRNEAGVAPGCVVESVYVLPGVPREMQAMFETVAAEFEGTPTHTVSVDVEEPESALIERFTELQERFDVSVGSYPGERVTVKITASESETAAAAADWLRERSKPAASDRETGQSDRETGQSDRETGQSDRETGQR</sequence>
<dbReference type="PANTHER" id="PTHR13939">
    <property type="entry name" value="NICOTINAMIDE-NUCLEOTIDE AMIDOHYDROLASE PNCC"/>
    <property type="match status" value="1"/>
</dbReference>
<evidence type="ECO:0000256" key="1">
    <source>
        <dbReference type="SAM" id="MobiDB-lite"/>
    </source>
</evidence>
<dbReference type="CDD" id="cd00885">
    <property type="entry name" value="cinA"/>
    <property type="match status" value="1"/>
</dbReference>
<evidence type="ECO:0000313" key="3">
    <source>
        <dbReference type="EMBL" id="MFC6753122.1"/>
    </source>
</evidence>
<proteinExistence type="predicted"/>
<feature type="compositionally biased region" description="Basic and acidic residues" evidence="1">
    <location>
        <begin position="219"/>
        <end position="257"/>
    </location>
</feature>
<keyword evidence="4" id="KW-1185">Reference proteome</keyword>
<dbReference type="SMART" id="SM00852">
    <property type="entry name" value="MoCF_biosynth"/>
    <property type="match status" value="1"/>
</dbReference>
<dbReference type="RefSeq" id="WP_379780458.1">
    <property type="nucleotide sequence ID" value="NZ_JBHSWW010000065.1"/>
</dbReference>
<dbReference type="PANTHER" id="PTHR13939:SF0">
    <property type="entry name" value="NMN AMIDOHYDROLASE-LIKE PROTEIN YFAY"/>
    <property type="match status" value="1"/>
</dbReference>
<gene>
    <name evidence="3" type="ORF">ACFQEU_06535</name>
</gene>
<dbReference type="Pfam" id="PF24102">
    <property type="entry name" value="FLAD1_M"/>
    <property type="match status" value="1"/>
</dbReference>
<name>A0ABD5SDV5_9EURY</name>
<dbReference type="InterPro" id="IPR036425">
    <property type="entry name" value="MoaB/Mog-like_dom_sf"/>
</dbReference>